<evidence type="ECO:0000313" key="3">
    <source>
        <dbReference type="EMBL" id="GII05380.1"/>
    </source>
</evidence>
<keyword evidence="4" id="KW-1185">Reference proteome</keyword>
<feature type="region of interest" description="Disordered" evidence="1">
    <location>
        <begin position="139"/>
        <end position="158"/>
    </location>
</feature>
<gene>
    <name evidence="3" type="ORF">Pta02_73880</name>
</gene>
<evidence type="ECO:0000313" key="4">
    <source>
        <dbReference type="Proteomes" id="UP000634476"/>
    </source>
</evidence>
<feature type="domain" description="PPM-type phosphatase" evidence="2">
    <location>
        <begin position="148"/>
        <end position="408"/>
    </location>
</feature>
<protein>
    <recommendedName>
        <fullName evidence="2">PPM-type phosphatase domain-containing protein</fullName>
    </recommendedName>
</protein>
<proteinExistence type="predicted"/>
<accession>A0A8J3WXM0</accession>
<dbReference type="InterPro" id="IPR036457">
    <property type="entry name" value="PPM-type-like_dom_sf"/>
</dbReference>
<dbReference type="Gene3D" id="3.60.40.10">
    <property type="entry name" value="PPM-type phosphatase domain"/>
    <property type="match status" value="1"/>
</dbReference>
<dbReference type="SUPFAM" id="SSF81606">
    <property type="entry name" value="PP2C-like"/>
    <property type="match status" value="1"/>
</dbReference>
<dbReference type="InterPro" id="IPR001932">
    <property type="entry name" value="PPM-type_phosphatase-like_dom"/>
</dbReference>
<dbReference type="Proteomes" id="UP000634476">
    <property type="component" value="Unassembled WGS sequence"/>
</dbReference>
<dbReference type="AlphaFoldDB" id="A0A8J3WXM0"/>
<feature type="compositionally biased region" description="Low complexity" evidence="1">
    <location>
        <begin position="50"/>
        <end position="87"/>
    </location>
</feature>
<dbReference type="RefSeq" id="WP_239131510.1">
    <property type="nucleotide sequence ID" value="NZ_BOOK01000067.1"/>
</dbReference>
<dbReference type="EMBL" id="BOOK01000067">
    <property type="protein sequence ID" value="GII05380.1"/>
    <property type="molecule type" value="Genomic_DNA"/>
</dbReference>
<comment type="caution">
    <text evidence="3">The sequence shown here is derived from an EMBL/GenBank/DDBJ whole genome shotgun (WGS) entry which is preliminary data.</text>
</comment>
<feature type="region of interest" description="Disordered" evidence="1">
    <location>
        <begin position="1"/>
        <end position="89"/>
    </location>
</feature>
<feature type="region of interest" description="Disordered" evidence="1">
    <location>
        <begin position="271"/>
        <end position="308"/>
    </location>
</feature>
<reference evidence="3" key="1">
    <citation type="submission" date="2021-01" db="EMBL/GenBank/DDBJ databases">
        <title>Whole genome shotgun sequence of Planobispora takensis NBRC 109077.</title>
        <authorList>
            <person name="Komaki H."/>
            <person name="Tamura T."/>
        </authorList>
    </citation>
    <scope>NUCLEOTIDE SEQUENCE</scope>
    <source>
        <strain evidence="3">NBRC 109077</strain>
    </source>
</reference>
<organism evidence="3 4">
    <name type="scientific">Planobispora takensis</name>
    <dbReference type="NCBI Taxonomy" id="1367882"/>
    <lineage>
        <taxon>Bacteria</taxon>
        <taxon>Bacillati</taxon>
        <taxon>Actinomycetota</taxon>
        <taxon>Actinomycetes</taxon>
        <taxon>Streptosporangiales</taxon>
        <taxon>Streptosporangiaceae</taxon>
        <taxon>Planobispora</taxon>
    </lineage>
</organism>
<sequence length="413" mass="40664">MTAPDDAVATPEAGVGEPDDAVTLPVAARRPAATPEAGESTPDTGDVPDAGDTAGTPEAGDTADAADAADASGASDASGVEAGAGEACPRCGSSVHPGEFFCEGCGQPLDGAGCVRCGPAPVDPEGYCELCGLRQPSESDHAETEAGGAAGVSDRGLRHSRNEDAMALVAADGVTIGVVCDGVSSSPRPETASSAAARTGATVLLEALRSGADPVTATRTALAGAATAVAALGSSVDDAPACTYVSALVGTDRVTIGWAGDSRAYWLGAAPTPPPVPGTDSDTGPMPVPDSDSDTGPMLSPVSGSDPGPVPLRGPALLTEDDVVSPGLLSAWLGVDAGRITAHVGEFAPEGPGVVLVCSDGLWGYLEEAADLAPFTARDTPLEAARALVRHALAAGGRDNVTVLVIPFHPPPV</sequence>
<dbReference type="PROSITE" id="PS51746">
    <property type="entry name" value="PPM_2"/>
    <property type="match status" value="1"/>
</dbReference>
<dbReference type="SMART" id="SM00332">
    <property type="entry name" value="PP2Cc"/>
    <property type="match status" value="1"/>
</dbReference>
<name>A0A8J3WXM0_9ACTN</name>
<evidence type="ECO:0000256" key="1">
    <source>
        <dbReference type="SAM" id="MobiDB-lite"/>
    </source>
</evidence>
<evidence type="ECO:0000259" key="2">
    <source>
        <dbReference type="PROSITE" id="PS51746"/>
    </source>
</evidence>